<name>A0A4Y8W8M3_9VIBR</name>
<accession>A0A4Y8W8M3</accession>
<feature type="domain" description="KilA-N" evidence="1">
    <location>
        <begin position="1"/>
        <end position="101"/>
    </location>
</feature>
<comment type="caution">
    <text evidence="2">The sequence shown here is derived from an EMBL/GenBank/DDBJ whole genome shotgun (WGS) entry which is preliminary data.</text>
</comment>
<evidence type="ECO:0000313" key="3">
    <source>
        <dbReference type="Proteomes" id="UP000297753"/>
    </source>
</evidence>
<dbReference type="InterPro" id="IPR018004">
    <property type="entry name" value="KilA/APSES_HTH"/>
</dbReference>
<reference evidence="2 3" key="1">
    <citation type="submission" date="2019-01" db="EMBL/GenBank/DDBJ databases">
        <title>Vibrio BEI176 sp. nov, a marine bacterium isolated from China: eastern marignal seas.</title>
        <authorList>
            <person name="Li B."/>
        </authorList>
    </citation>
    <scope>NUCLEOTIDE SEQUENCE [LARGE SCALE GENOMIC DNA]</scope>
    <source>
        <strain evidence="2 3">BEI176</strain>
    </source>
</reference>
<dbReference type="InterPro" id="IPR017880">
    <property type="entry name" value="KilA_N"/>
</dbReference>
<dbReference type="PROSITE" id="PS51301">
    <property type="entry name" value="KILA_N"/>
    <property type="match status" value="1"/>
</dbReference>
<dbReference type="EMBL" id="SATR01000109">
    <property type="protein sequence ID" value="TFH89144.1"/>
    <property type="molecule type" value="Genomic_DNA"/>
</dbReference>
<dbReference type="RefSeq" id="WP_134837635.1">
    <property type="nucleotide sequence ID" value="NZ_SATR01000109.1"/>
</dbReference>
<evidence type="ECO:0000259" key="1">
    <source>
        <dbReference type="PROSITE" id="PS51301"/>
    </source>
</evidence>
<protein>
    <submittedName>
        <fullName evidence="2">KilA-N domain-containing protein</fullName>
    </submittedName>
</protein>
<sequence length="202" mass="23424">MATLTILSKDIRTLDDLFSLNDLHKVSGSAPKHQPALFMQNQQTKALIYEIEGDLGIPRSVIAQRGGANRGTWVCKELVYSYAMWISPKFHLQVIRAFDAMMTPPLQGVTLSEKQARFVQCTFNQMDKLQARYQLTRQQHRAMMEQVATMRTFCDKMEQNLKHFQSQLDGDFDVVNHIHLYKGMALDYQGVRELKDFMERDF</sequence>
<dbReference type="AlphaFoldDB" id="A0A4Y8W8M3"/>
<keyword evidence="3" id="KW-1185">Reference proteome</keyword>
<proteinExistence type="predicted"/>
<evidence type="ECO:0000313" key="2">
    <source>
        <dbReference type="EMBL" id="TFH89144.1"/>
    </source>
</evidence>
<dbReference type="OrthoDB" id="5298460at2"/>
<dbReference type="Proteomes" id="UP000297753">
    <property type="component" value="Unassembled WGS sequence"/>
</dbReference>
<dbReference type="Pfam" id="PF04383">
    <property type="entry name" value="KilA-N"/>
    <property type="match status" value="1"/>
</dbReference>
<gene>
    <name evidence="2" type="ORF">ELS82_23850</name>
</gene>
<organism evidence="2 3">
    <name type="scientific">Vibrio ouci</name>
    <dbReference type="NCBI Taxonomy" id="2499078"/>
    <lineage>
        <taxon>Bacteria</taxon>
        <taxon>Pseudomonadati</taxon>
        <taxon>Pseudomonadota</taxon>
        <taxon>Gammaproteobacteria</taxon>
        <taxon>Vibrionales</taxon>
        <taxon>Vibrionaceae</taxon>
        <taxon>Vibrio</taxon>
    </lineage>
</organism>
<dbReference type="SMART" id="SM01252">
    <property type="entry name" value="KilA-N"/>
    <property type="match status" value="1"/>
</dbReference>